<dbReference type="EMBL" id="QKKF02018417">
    <property type="protein sequence ID" value="RZF40397.1"/>
    <property type="molecule type" value="Genomic_DNA"/>
</dbReference>
<sequence length="91" mass="10225">MDQLKMMPIAPEDSSQSSSAPSLWMVSYPTCFSDHLWSLSCHPNPSLSQLLFHPPATPSPAFRATWMYLSVCNMQTTVVWSVHSPESIIRN</sequence>
<reference evidence="2 3" key="1">
    <citation type="journal article" date="2017" name="Gigascience">
        <title>Genome sequence of the small brown planthopper, Laodelphax striatellus.</title>
        <authorList>
            <person name="Zhu J."/>
            <person name="Jiang F."/>
            <person name="Wang X."/>
            <person name="Yang P."/>
            <person name="Bao Y."/>
            <person name="Zhao W."/>
            <person name="Wang W."/>
            <person name="Lu H."/>
            <person name="Wang Q."/>
            <person name="Cui N."/>
            <person name="Li J."/>
            <person name="Chen X."/>
            <person name="Luo L."/>
            <person name="Yu J."/>
            <person name="Kang L."/>
            <person name="Cui F."/>
        </authorList>
    </citation>
    <scope>NUCLEOTIDE SEQUENCE [LARGE SCALE GENOMIC DNA]</scope>
    <source>
        <strain evidence="2">Lst14</strain>
    </source>
</reference>
<dbReference type="InParanoid" id="A0A482X3L9"/>
<dbReference type="AlphaFoldDB" id="A0A482X3L9"/>
<evidence type="ECO:0000313" key="2">
    <source>
        <dbReference type="EMBL" id="RZF40397.1"/>
    </source>
</evidence>
<keyword evidence="3" id="KW-1185">Reference proteome</keyword>
<comment type="caution">
    <text evidence="2">The sequence shown here is derived from an EMBL/GenBank/DDBJ whole genome shotgun (WGS) entry which is preliminary data.</text>
</comment>
<evidence type="ECO:0000256" key="1">
    <source>
        <dbReference type="SAM" id="MobiDB-lite"/>
    </source>
</evidence>
<name>A0A482X3L9_LAOST</name>
<accession>A0A482X3L9</accession>
<dbReference type="Proteomes" id="UP000291343">
    <property type="component" value="Unassembled WGS sequence"/>
</dbReference>
<feature type="region of interest" description="Disordered" evidence="1">
    <location>
        <begin position="1"/>
        <end position="21"/>
    </location>
</feature>
<evidence type="ECO:0000313" key="3">
    <source>
        <dbReference type="Proteomes" id="UP000291343"/>
    </source>
</evidence>
<organism evidence="2 3">
    <name type="scientific">Laodelphax striatellus</name>
    <name type="common">Small brown planthopper</name>
    <name type="synonym">Delphax striatella</name>
    <dbReference type="NCBI Taxonomy" id="195883"/>
    <lineage>
        <taxon>Eukaryota</taxon>
        <taxon>Metazoa</taxon>
        <taxon>Ecdysozoa</taxon>
        <taxon>Arthropoda</taxon>
        <taxon>Hexapoda</taxon>
        <taxon>Insecta</taxon>
        <taxon>Pterygota</taxon>
        <taxon>Neoptera</taxon>
        <taxon>Paraneoptera</taxon>
        <taxon>Hemiptera</taxon>
        <taxon>Auchenorrhyncha</taxon>
        <taxon>Fulgoroidea</taxon>
        <taxon>Delphacidae</taxon>
        <taxon>Criomorphinae</taxon>
        <taxon>Laodelphax</taxon>
    </lineage>
</organism>
<protein>
    <submittedName>
        <fullName evidence="2">Uncharacterized protein</fullName>
    </submittedName>
</protein>
<gene>
    <name evidence="2" type="ORF">LSTR_LSTR016758</name>
</gene>
<proteinExistence type="predicted"/>